<keyword evidence="12" id="KW-1185">Reference proteome</keyword>
<dbReference type="Gene3D" id="1.10.238.10">
    <property type="entry name" value="EF-hand"/>
    <property type="match status" value="2"/>
</dbReference>
<feature type="compositionally biased region" description="Basic and acidic residues" evidence="7">
    <location>
        <begin position="549"/>
        <end position="569"/>
    </location>
</feature>
<keyword evidence="5" id="KW-0807">Transducer</keyword>
<dbReference type="PROSITE" id="PS50222">
    <property type="entry name" value="EF_HAND_2"/>
    <property type="match status" value="1"/>
</dbReference>
<dbReference type="InterPro" id="IPR002048">
    <property type="entry name" value="EF_hand_dom"/>
</dbReference>
<dbReference type="PROSITE" id="PS50008">
    <property type="entry name" value="PIPLC_Y_DOMAIN"/>
    <property type="match status" value="1"/>
</dbReference>
<dbReference type="STRING" id="1754190.A0A1Y2E2F1"/>
<evidence type="ECO:0000256" key="4">
    <source>
        <dbReference type="ARBA" id="ARBA00023098"/>
    </source>
</evidence>
<dbReference type="InterPro" id="IPR000008">
    <property type="entry name" value="C2_dom"/>
</dbReference>
<feature type="domain" description="EF-hand" evidence="10">
    <location>
        <begin position="174"/>
        <end position="209"/>
    </location>
</feature>
<dbReference type="PROSITE" id="PS50007">
    <property type="entry name" value="PIPLC_X_DOMAIN"/>
    <property type="match status" value="1"/>
</dbReference>
<sequence length="862" mass="100124">MDLFGSKFQAFKQKLKEITLGSSSISASSSVVIRKIHVEDKHEVEFPDFITYGETFLKFDRFKDHEPYKITIYYVDEIKRLIFSGDLQGIDLESIVEVRYGGEGQDWMWRGLKRYQDLRKRTMTIIFKRHGTYVTYHFAADTETIAMKWCVAIRDYLIYRNRELFFEKLNGIVNNDIWLKRTFKNTDANQSQGISETELKNALKSLNIKIGTKERKKLLKNYSFGRHKYLNYDEFVNFFYELDDREDVRRIFRVINKYREYMDYRTFHDFIVYEQKEKFTEEQIQFIFCKYKSSEHGLNYRDFAEFLTSNENMINSFNELDDSHPLNDYFMASSHNTYLTSNQLSGGASVEAYVRCMQKGCRCIEVDCWDGPRGQAIATHGGTLTGNIIVKDILKAVSIYAFKKTPYPMLISLENHCSIDQQITLAKDIREILKDNVILCPFNSNFDNLPTLNQLKFKVIIKVEFKLSFAKSLETGNDAAIPKDEHTGNNGQYNYNDNDDEDNLGEQEGGENDEGARIEDYEDHDSDEETETKEGKFKFSLPFLSDDEDKSRNIEENKESNDNSDKDSDSDGQDYLDITDENYQSSDTYPVALELAALTVYCKSKPFKGINTALINAKHEYACCISEAASVELYKHNIKEYVSLNKIQMTRVYPVGKRITSSNYNPVPHWLSGSQVVALNYQTFDRGTDVNDAMFQQTNYQGYVLKPYYLRSDTEYNPSKAWCRLTIEVISCQKLVKPKFKDEGEIIDTQVTVEVLADHVLKEGNDVSYMGDEIKNKHRTKVIKNNGFNPVFNEKVSYIFKNPELAFLRIKVHEYNLFKKQVIGSFTLPVTKLKSGYRHLTLRDISGDPLPFSNVFIRVAHQ</sequence>
<dbReference type="InterPro" id="IPR011992">
    <property type="entry name" value="EF-hand-dom_pair"/>
</dbReference>
<evidence type="ECO:0000256" key="5">
    <source>
        <dbReference type="ARBA" id="ARBA00023224"/>
    </source>
</evidence>
<evidence type="ECO:0000259" key="8">
    <source>
        <dbReference type="PROSITE" id="PS50004"/>
    </source>
</evidence>
<dbReference type="Pfam" id="PF00388">
    <property type="entry name" value="PI-PLC-X"/>
    <property type="match status" value="1"/>
</dbReference>
<evidence type="ECO:0000256" key="2">
    <source>
        <dbReference type="ARBA" id="ARBA00022801"/>
    </source>
</evidence>
<dbReference type="CDD" id="cd00275">
    <property type="entry name" value="C2_PLC_like"/>
    <property type="match status" value="1"/>
</dbReference>
<dbReference type="CDD" id="cd15898">
    <property type="entry name" value="EFh_PI-PLC"/>
    <property type="match status" value="1"/>
</dbReference>
<dbReference type="AlphaFoldDB" id="A0A1Y2E2F1"/>
<organism evidence="11 12">
    <name type="scientific">Neocallimastix californiae</name>
    <dbReference type="NCBI Taxonomy" id="1754190"/>
    <lineage>
        <taxon>Eukaryota</taxon>
        <taxon>Fungi</taxon>
        <taxon>Fungi incertae sedis</taxon>
        <taxon>Chytridiomycota</taxon>
        <taxon>Chytridiomycota incertae sedis</taxon>
        <taxon>Neocallimastigomycetes</taxon>
        <taxon>Neocallimastigales</taxon>
        <taxon>Neocallimastigaceae</taxon>
        <taxon>Neocallimastix</taxon>
    </lineage>
</organism>
<dbReference type="Pfam" id="PF00168">
    <property type="entry name" value="C2"/>
    <property type="match status" value="1"/>
</dbReference>
<dbReference type="Pfam" id="PF00387">
    <property type="entry name" value="PI-PLC-Y"/>
    <property type="match status" value="1"/>
</dbReference>
<dbReference type="GO" id="GO:0005509">
    <property type="term" value="F:calcium ion binding"/>
    <property type="evidence" value="ECO:0007669"/>
    <property type="project" value="InterPro"/>
</dbReference>
<evidence type="ECO:0000256" key="3">
    <source>
        <dbReference type="ARBA" id="ARBA00022963"/>
    </source>
</evidence>
<dbReference type="Gene3D" id="3.20.20.190">
    <property type="entry name" value="Phosphatidylinositol (PI) phosphodiesterase"/>
    <property type="match status" value="1"/>
</dbReference>
<keyword evidence="3 6" id="KW-0442">Lipid degradation</keyword>
<protein>
    <recommendedName>
        <fullName evidence="1 6">Phosphoinositide phospholipase C</fullName>
        <ecNumber evidence="1 6">3.1.4.11</ecNumber>
    </recommendedName>
</protein>
<dbReference type="GO" id="GO:0016042">
    <property type="term" value="P:lipid catabolic process"/>
    <property type="evidence" value="ECO:0007669"/>
    <property type="project" value="UniProtKB-KW"/>
</dbReference>
<reference evidence="11 12" key="1">
    <citation type="submission" date="2016-08" db="EMBL/GenBank/DDBJ databases">
        <title>A Parts List for Fungal Cellulosomes Revealed by Comparative Genomics.</title>
        <authorList>
            <consortium name="DOE Joint Genome Institute"/>
            <person name="Haitjema C.H."/>
            <person name="Gilmore S.P."/>
            <person name="Henske J.K."/>
            <person name="Solomon K.V."/>
            <person name="De Groot R."/>
            <person name="Kuo A."/>
            <person name="Mondo S.J."/>
            <person name="Salamov A.A."/>
            <person name="Labutti K."/>
            <person name="Zhao Z."/>
            <person name="Chiniquy J."/>
            <person name="Barry K."/>
            <person name="Brewer H.M."/>
            <person name="Purvine S.O."/>
            <person name="Wright A.T."/>
            <person name="Boxma B."/>
            <person name="Van Alen T."/>
            <person name="Hackstein J.H."/>
            <person name="Baker S.E."/>
            <person name="Grigoriev I.V."/>
            <person name="O'Malley M.A."/>
        </authorList>
    </citation>
    <scope>NUCLEOTIDE SEQUENCE [LARGE SCALE GENOMIC DNA]</scope>
    <source>
        <strain evidence="11 12">G1</strain>
    </source>
</reference>
<dbReference type="SMART" id="SM00239">
    <property type="entry name" value="C2"/>
    <property type="match status" value="1"/>
</dbReference>
<evidence type="ECO:0000313" key="12">
    <source>
        <dbReference type="Proteomes" id="UP000193920"/>
    </source>
</evidence>
<feature type="region of interest" description="Disordered" evidence="7">
    <location>
        <begin position="479"/>
        <end position="533"/>
    </location>
</feature>
<dbReference type="InterPro" id="IPR017946">
    <property type="entry name" value="PLC-like_Pdiesterase_TIM-brl"/>
</dbReference>
<keyword evidence="4 6" id="KW-0443">Lipid metabolism</keyword>
<evidence type="ECO:0000313" key="11">
    <source>
        <dbReference type="EMBL" id="ORY65728.1"/>
    </source>
</evidence>
<dbReference type="InterPro" id="IPR001192">
    <property type="entry name" value="PI-PLC_fam"/>
</dbReference>
<dbReference type="InterPro" id="IPR035892">
    <property type="entry name" value="C2_domain_sf"/>
</dbReference>
<accession>A0A1Y2E2F1</accession>
<dbReference type="SMART" id="SM00149">
    <property type="entry name" value="PLCYc"/>
    <property type="match status" value="1"/>
</dbReference>
<proteinExistence type="predicted"/>
<feature type="region of interest" description="Disordered" evidence="7">
    <location>
        <begin position="548"/>
        <end position="582"/>
    </location>
</feature>
<comment type="catalytic activity">
    <reaction evidence="6">
        <text>a 1,2-diacyl-sn-glycero-3-phospho-(1D-myo-inositol-4,5-bisphosphate) + H2O = 1D-myo-inositol 1,4,5-trisphosphate + a 1,2-diacyl-sn-glycerol + H(+)</text>
        <dbReference type="Rhea" id="RHEA:33179"/>
        <dbReference type="ChEBI" id="CHEBI:15377"/>
        <dbReference type="ChEBI" id="CHEBI:15378"/>
        <dbReference type="ChEBI" id="CHEBI:17815"/>
        <dbReference type="ChEBI" id="CHEBI:58456"/>
        <dbReference type="ChEBI" id="CHEBI:203600"/>
        <dbReference type="EC" id="3.1.4.11"/>
    </reaction>
</comment>
<gene>
    <name evidence="11" type="ORF">LY90DRAFT_700707</name>
</gene>
<dbReference type="SUPFAM" id="SSF47473">
    <property type="entry name" value="EF-hand"/>
    <property type="match status" value="1"/>
</dbReference>
<dbReference type="InterPro" id="IPR001711">
    <property type="entry name" value="PLipase_C_Pinositol-sp_Y"/>
</dbReference>
<dbReference type="SUPFAM" id="SSF49562">
    <property type="entry name" value="C2 domain (Calcium/lipid-binding domain, CaLB)"/>
    <property type="match status" value="1"/>
</dbReference>
<dbReference type="OrthoDB" id="269822at2759"/>
<dbReference type="SMART" id="SM00148">
    <property type="entry name" value="PLCXc"/>
    <property type="match status" value="1"/>
</dbReference>
<comment type="caution">
    <text evidence="11">The sequence shown here is derived from an EMBL/GenBank/DDBJ whole genome shotgun (WGS) entry which is preliminary data.</text>
</comment>
<dbReference type="CDD" id="cd08558">
    <property type="entry name" value="PI-PLCc_eukaryota"/>
    <property type="match status" value="1"/>
</dbReference>
<dbReference type="SUPFAM" id="SSF51695">
    <property type="entry name" value="PLC-like phosphodiesterases"/>
    <property type="match status" value="1"/>
</dbReference>
<dbReference type="SUPFAM" id="SSF50729">
    <property type="entry name" value="PH domain-like"/>
    <property type="match status" value="1"/>
</dbReference>
<evidence type="ECO:0000256" key="7">
    <source>
        <dbReference type="SAM" id="MobiDB-lite"/>
    </source>
</evidence>
<dbReference type="EC" id="3.1.4.11" evidence="1 6"/>
<dbReference type="Proteomes" id="UP000193920">
    <property type="component" value="Unassembled WGS sequence"/>
</dbReference>
<dbReference type="PANTHER" id="PTHR10336">
    <property type="entry name" value="PHOSPHOINOSITIDE-SPECIFIC PHOSPHOLIPASE C FAMILY PROTEIN"/>
    <property type="match status" value="1"/>
</dbReference>
<name>A0A1Y2E2F1_9FUNG</name>
<evidence type="ECO:0000259" key="10">
    <source>
        <dbReference type="PROSITE" id="PS50222"/>
    </source>
</evidence>
<dbReference type="PRINTS" id="PR00390">
    <property type="entry name" value="PHPHLIPASEC"/>
</dbReference>
<dbReference type="EMBL" id="MCOG01000051">
    <property type="protein sequence ID" value="ORY65728.1"/>
    <property type="molecule type" value="Genomic_DNA"/>
</dbReference>
<evidence type="ECO:0000256" key="6">
    <source>
        <dbReference type="RuleBase" id="RU361133"/>
    </source>
</evidence>
<keyword evidence="2 6" id="KW-0378">Hydrolase</keyword>
<feature type="compositionally biased region" description="Acidic residues" evidence="7">
    <location>
        <begin position="520"/>
        <end position="531"/>
    </location>
</feature>
<feature type="compositionally biased region" description="Acidic residues" evidence="7">
    <location>
        <begin position="497"/>
        <end position="513"/>
    </location>
</feature>
<dbReference type="GO" id="GO:0004435">
    <property type="term" value="F:phosphatidylinositol-4,5-bisphosphate phospholipase C activity"/>
    <property type="evidence" value="ECO:0007669"/>
    <property type="project" value="UniProtKB-EC"/>
</dbReference>
<dbReference type="PANTHER" id="PTHR10336:SF36">
    <property type="entry name" value="1-PHOSPHATIDYLINOSITOL 4,5-BISPHOSPHATE PHOSPHODIESTERASE BETA-4"/>
    <property type="match status" value="1"/>
</dbReference>
<dbReference type="PROSITE" id="PS50004">
    <property type="entry name" value="C2"/>
    <property type="match status" value="1"/>
</dbReference>
<feature type="compositionally biased region" description="Acidic residues" evidence="7">
    <location>
        <begin position="570"/>
        <end position="580"/>
    </location>
</feature>
<dbReference type="GO" id="GO:0048015">
    <property type="term" value="P:phosphatidylinositol-mediated signaling"/>
    <property type="evidence" value="ECO:0007669"/>
    <property type="project" value="TreeGrafter"/>
</dbReference>
<evidence type="ECO:0000256" key="1">
    <source>
        <dbReference type="ARBA" id="ARBA00012368"/>
    </source>
</evidence>
<evidence type="ECO:0000259" key="9">
    <source>
        <dbReference type="PROSITE" id="PS50008"/>
    </source>
</evidence>
<dbReference type="InterPro" id="IPR000909">
    <property type="entry name" value="PLipase_C_PInositol-sp_X_dom"/>
</dbReference>
<dbReference type="Gene3D" id="2.60.40.150">
    <property type="entry name" value="C2 domain"/>
    <property type="match status" value="1"/>
</dbReference>
<feature type="domain" description="PI-PLC Y-box" evidence="9">
    <location>
        <begin position="595"/>
        <end position="711"/>
    </location>
</feature>
<dbReference type="GO" id="GO:0051209">
    <property type="term" value="P:release of sequestered calcium ion into cytosol"/>
    <property type="evidence" value="ECO:0007669"/>
    <property type="project" value="TreeGrafter"/>
</dbReference>
<feature type="domain" description="C2" evidence="8">
    <location>
        <begin position="706"/>
        <end position="844"/>
    </location>
</feature>